<feature type="transmembrane region" description="Helical" evidence="7">
    <location>
        <begin position="192"/>
        <end position="209"/>
    </location>
</feature>
<name>A0A6P1MG91_9FIRM</name>
<dbReference type="InterPro" id="IPR050638">
    <property type="entry name" value="AA-Vitamin_Transporters"/>
</dbReference>
<evidence type="ECO:0000313" key="10">
    <source>
        <dbReference type="Proteomes" id="UP000463883"/>
    </source>
</evidence>
<evidence type="ECO:0000256" key="6">
    <source>
        <dbReference type="ARBA" id="ARBA00023136"/>
    </source>
</evidence>
<feature type="domain" description="EamA" evidence="8">
    <location>
        <begin position="162"/>
        <end position="296"/>
    </location>
</feature>
<dbReference type="Proteomes" id="UP000463883">
    <property type="component" value="Chromosome"/>
</dbReference>
<evidence type="ECO:0000256" key="2">
    <source>
        <dbReference type="ARBA" id="ARBA00007362"/>
    </source>
</evidence>
<dbReference type="SUPFAM" id="SSF103481">
    <property type="entry name" value="Multidrug resistance efflux transporter EmrE"/>
    <property type="match status" value="2"/>
</dbReference>
<gene>
    <name evidence="9" type="ORF">Ami3637_03700</name>
</gene>
<dbReference type="AlphaFoldDB" id="A0A6P1MG91"/>
<evidence type="ECO:0000313" key="9">
    <source>
        <dbReference type="EMBL" id="QHI71604.1"/>
    </source>
</evidence>
<dbReference type="Gene3D" id="1.10.3730.20">
    <property type="match status" value="1"/>
</dbReference>
<comment type="similarity">
    <text evidence="2">Belongs to the EamA transporter family.</text>
</comment>
<feature type="transmembrane region" description="Helical" evidence="7">
    <location>
        <begin position="100"/>
        <end position="119"/>
    </location>
</feature>
<dbReference type="PANTHER" id="PTHR32322">
    <property type="entry name" value="INNER MEMBRANE TRANSPORTER"/>
    <property type="match status" value="1"/>
</dbReference>
<dbReference type="Pfam" id="PF00892">
    <property type="entry name" value="EamA"/>
    <property type="match status" value="2"/>
</dbReference>
<feature type="transmembrane region" description="Helical" evidence="7">
    <location>
        <begin position="221"/>
        <end position="242"/>
    </location>
</feature>
<sequence>MERQTHNLQQKTGYLMILVAGMLWGSIGLFVTILKSLGAGSALIAFLRIGTGFILLIPIMYAMKGRELFKIDKKGILMCLALGVFSQGLFNLSYNEAIKNVGVATASVLLYTAPIFVCIMSKLFFKEKIGWIKVAALSLNVIGCTLTVTGGDFTSVHFSVYGAAMGVTAGFLYAMMTILGKTSMKNYDSLTISFYSFFFGCLFLGIVMQPWEGITNLINPYFVAAAIGFGLIPTVGSYFFYMKGLAKGLEASRVSVIASVETVVAAFIGLAVLHEASSMMKLMGIGCVVASICFMNIIKSENIR</sequence>
<feature type="transmembrane region" description="Helical" evidence="7">
    <location>
        <begin position="254"/>
        <end position="273"/>
    </location>
</feature>
<reference evidence="9 10" key="1">
    <citation type="submission" date="2020-01" db="EMBL/GenBank/DDBJ databases">
        <title>Genomic analysis of Aminipila sp. CBA3637.</title>
        <authorList>
            <person name="Kim Y.B."/>
            <person name="Roh S.W."/>
        </authorList>
    </citation>
    <scope>NUCLEOTIDE SEQUENCE [LARGE SCALE GENOMIC DNA]</scope>
    <source>
        <strain evidence="9 10">CBA3637</strain>
    </source>
</reference>
<keyword evidence="4 7" id="KW-0812">Transmembrane</keyword>
<feature type="transmembrane region" description="Helical" evidence="7">
    <location>
        <begin position="75"/>
        <end position="94"/>
    </location>
</feature>
<feature type="transmembrane region" description="Helical" evidence="7">
    <location>
        <begin position="40"/>
        <end position="63"/>
    </location>
</feature>
<feature type="transmembrane region" description="Helical" evidence="7">
    <location>
        <begin position="279"/>
        <end position="298"/>
    </location>
</feature>
<keyword evidence="10" id="KW-1185">Reference proteome</keyword>
<dbReference type="GO" id="GO:0005886">
    <property type="term" value="C:plasma membrane"/>
    <property type="evidence" value="ECO:0007669"/>
    <property type="project" value="UniProtKB-SubCell"/>
</dbReference>
<evidence type="ECO:0000256" key="7">
    <source>
        <dbReference type="SAM" id="Phobius"/>
    </source>
</evidence>
<feature type="transmembrane region" description="Helical" evidence="7">
    <location>
        <begin position="131"/>
        <end position="148"/>
    </location>
</feature>
<feature type="transmembrane region" description="Helical" evidence="7">
    <location>
        <begin position="160"/>
        <end position="180"/>
    </location>
</feature>
<keyword evidence="6 7" id="KW-0472">Membrane</keyword>
<evidence type="ECO:0000256" key="1">
    <source>
        <dbReference type="ARBA" id="ARBA00004651"/>
    </source>
</evidence>
<dbReference type="PANTHER" id="PTHR32322:SF18">
    <property type="entry name" value="S-ADENOSYLMETHIONINE_S-ADENOSYLHOMOCYSTEINE TRANSPORTER"/>
    <property type="match status" value="1"/>
</dbReference>
<dbReference type="KEGG" id="amic:Ami3637_03700"/>
<accession>A0A6P1MG91</accession>
<dbReference type="EMBL" id="CP047591">
    <property type="protein sequence ID" value="QHI71604.1"/>
    <property type="molecule type" value="Genomic_DNA"/>
</dbReference>
<feature type="transmembrane region" description="Helical" evidence="7">
    <location>
        <begin position="12"/>
        <end position="34"/>
    </location>
</feature>
<protein>
    <submittedName>
        <fullName evidence="9">EamA family transporter</fullName>
    </submittedName>
</protein>
<keyword evidence="3" id="KW-1003">Cell membrane</keyword>
<keyword evidence="5 7" id="KW-1133">Transmembrane helix</keyword>
<organism evidence="9 10">
    <name type="scientific">Aminipila terrae</name>
    <dbReference type="NCBI Taxonomy" id="2697030"/>
    <lineage>
        <taxon>Bacteria</taxon>
        <taxon>Bacillati</taxon>
        <taxon>Bacillota</taxon>
        <taxon>Clostridia</taxon>
        <taxon>Peptostreptococcales</taxon>
        <taxon>Anaerovoracaceae</taxon>
        <taxon>Aminipila</taxon>
    </lineage>
</organism>
<evidence type="ECO:0000256" key="5">
    <source>
        <dbReference type="ARBA" id="ARBA00022989"/>
    </source>
</evidence>
<feature type="domain" description="EamA" evidence="8">
    <location>
        <begin position="12"/>
        <end position="148"/>
    </location>
</feature>
<evidence type="ECO:0000256" key="3">
    <source>
        <dbReference type="ARBA" id="ARBA00022475"/>
    </source>
</evidence>
<evidence type="ECO:0000259" key="8">
    <source>
        <dbReference type="Pfam" id="PF00892"/>
    </source>
</evidence>
<dbReference type="RefSeq" id="WP_162361378.1">
    <property type="nucleotide sequence ID" value="NZ_CP047591.1"/>
</dbReference>
<proteinExistence type="inferred from homology"/>
<dbReference type="InterPro" id="IPR037185">
    <property type="entry name" value="EmrE-like"/>
</dbReference>
<comment type="subcellular location">
    <subcellularLocation>
        <location evidence="1">Cell membrane</location>
        <topology evidence="1">Multi-pass membrane protein</topology>
    </subcellularLocation>
</comment>
<dbReference type="InterPro" id="IPR000620">
    <property type="entry name" value="EamA_dom"/>
</dbReference>
<evidence type="ECO:0000256" key="4">
    <source>
        <dbReference type="ARBA" id="ARBA00022692"/>
    </source>
</evidence>